<dbReference type="Proteomes" id="UP001234202">
    <property type="component" value="Unassembled WGS sequence"/>
</dbReference>
<protein>
    <submittedName>
        <fullName evidence="1">Uncharacterized protein</fullName>
    </submittedName>
</protein>
<keyword evidence="2" id="KW-1185">Reference proteome</keyword>
<proteinExistence type="predicted"/>
<accession>A0ACC2XKV5</accession>
<name>A0ACC2XKV5_9TREE</name>
<dbReference type="EMBL" id="JASBWV010000009">
    <property type="protein sequence ID" value="KAJ9124659.1"/>
    <property type="molecule type" value="Genomic_DNA"/>
</dbReference>
<reference evidence="1" key="1">
    <citation type="submission" date="2023-04" db="EMBL/GenBank/DDBJ databases">
        <title>Draft Genome sequencing of Naganishia species isolated from polar environments using Oxford Nanopore Technology.</title>
        <authorList>
            <person name="Leo P."/>
            <person name="Venkateswaran K."/>
        </authorList>
    </citation>
    <scope>NUCLEOTIDE SEQUENCE</scope>
    <source>
        <strain evidence="1">DBVPG 5303</strain>
    </source>
</reference>
<sequence length="278" mass="30669">MTTTSSSLLCTAAALLVAVWVYRRGYRSPPPPPLNALPSLLIPCITSHRRFLPATAIHSFSYPLIYLGLDLESLESGALDLPVSRGFMYDGKPWTSILGIQRGSYLDSDAGAQKPGADVSFRQRLVGLLQRNGVEESEVGRVWLLTMPSYLGKSGINPLTTYFVYRKGSGDREGEEGLLCIVLEVHNTFEERYVHVHPSHPVASPHAQSLTGSRARRHLYVLRTGVNEDPESTLTAGHHYRWTFPRTMETTTIAVDDHTEDLGPGVDVALSERIGRVS</sequence>
<organism evidence="1 2">
    <name type="scientific">Naganishia onofrii</name>
    <dbReference type="NCBI Taxonomy" id="1851511"/>
    <lineage>
        <taxon>Eukaryota</taxon>
        <taxon>Fungi</taxon>
        <taxon>Dikarya</taxon>
        <taxon>Basidiomycota</taxon>
        <taxon>Agaricomycotina</taxon>
        <taxon>Tremellomycetes</taxon>
        <taxon>Filobasidiales</taxon>
        <taxon>Filobasidiaceae</taxon>
        <taxon>Naganishia</taxon>
    </lineage>
</organism>
<evidence type="ECO:0000313" key="2">
    <source>
        <dbReference type="Proteomes" id="UP001234202"/>
    </source>
</evidence>
<gene>
    <name evidence="1" type="ORF">QFC24_003026</name>
</gene>
<evidence type="ECO:0000313" key="1">
    <source>
        <dbReference type="EMBL" id="KAJ9124659.1"/>
    </source>
</evidence>
<comment type="caution">
    <text evidence="1">The sequence shown here is derived from an EMBL/GenBank/DDBJ whole genome shotgun (WGS) entry which is preliminary data.</text>
</comment>